<evidence type="ECO:0000313" key="2">
    <source>
        <dbReference type="Proteomes" id="UP000054564"/>
    </source>
</evidence>
<dbReference type="EMBL" id="AJIL01000003">
    <property type="protein sequence ID" value="KNF06552.1"/>
    <property type="molecule type" value="Genomic_DNA"/>
</dbReference>
<dbReference type="AlphaFoldDB" id="A0A0L0W520"/>
<evidence type="ECO:0000313" key="1">
    <source>
        <dbReference type="EMBL" id="KNF06552.1"/>
    </source>
</evidence>
<protein>
    <submittedName>
        <fullName evidence="1">Uncharacterized protein</fullName>
    </submittedName>
</protein>
<keyword evidence="2" id="KW-1185">Reference proteome</keyword>
<dbReference type="Proteomes" id="UP000054564">
    <property type="component" value="Unassembled WGS sequence"/>
</dbReference>
<reference evidence="2" key="1">
    <citation type="submission" date="2014-03" db="EMBL/GenBank/DDBJ databases">
        <title>The Genome Sequence of Puccinia striiformis f. sp. tritici PST-78.</title>
        <authorList>
            <consortium name="The Broad Institute Genome Sequencing Platform"/>
            <person name="Cuomo C."/>
            <person name="Hulbert S."/>
            <person name="Chen X."/>
            <person name="Walker B."/>
            <person name="Young S.K."/>
            <person name="Zeng Q."/>
            <person name="Gargeya S."/>
            <person name="Fitzgerald M."/>
            <person name="Haas B."/>
            <person name="Abouelleil A."/>
            <person name="Alvarado L."/>
            <person name="Arachchi H.M."/>
            <person name="Berlin A.M."/>
            <person name="Chapman S.B."/>
            <person name="Goldberg J."/>
            <person name="Griggs A."/>
            <person name="Gujja S."/>
            <person name="Hansen M."/>
            <person name="Howarth C."/>
            <person name="Imamovic A."/>
            <person name="Larimer J."/>
            <person name="McCowan C."/>
            <person name="Montmayeur A."/>
            <person name="Murphy C."/>
            <person name="Neiman D."/>
            <person name="Pearson M."/>
            <person name="Priest M."/>
            <person name="Roberts A."/>
            <person name="Saif S."/>
            <person name="Shea T."/>
            <person name="Sisk P."/>
            <person name="Sykes S."/>
            <person name="Wortman J."/>
            <person name="Nusbaum C."/>
            <person name="Birren B."/>
        </authorList>
    </citation>
    <scope>NUCLEOTIDE SEQUENCE [LARGE SCALE GENOMIC DNA]</scope>
    <source>
        <strain evidence="2">race PST-78</strain>
    </source>
</reference>
<sequence length="140" mass="15756">MQHVQQTNAQANIQFAKTCGGLSTQTLRRLWESKPCKSQDHSDTLSEYQVNQLCALWCAEADHPFSALSDESHKRILHPAIVKHLPSAKVVFRLIHMIYTAVQGNYRKVLKKHTGAMYLGDNAWQSTNGVVILQSPSNNQ</sequence>
<organism evidence="1 2">
    <name type="scientific">Puccinia striiformis f. sp. tritici PST-78</name>
    <dbReference type="NCBI Taxonomy" id="1165861"/>
    <lineage>
        <taxon>Eukaryota</taxon>
        <taxon>Fungi</taxon>
        <taxon>Dikarya</taxon>
        <taxon>Basidiomycota</taxon>
        <taxon>Pucciniomycotina</taxon>
        <taxon>Pucciniomycetes</taxon>
        <taxon>Pucciniales</taxon>
        <taxon>Pucciniaceae</taxon>
        <taxon>Puccinia</taxon>
    </lineage>
</organism>
<name>A0A0L0W520_9BASI</name>
<dbReference type="OrthoDB" id="3259198at2759"/>
<comment type="caution">
    <text evidence="1">The sequence shown here is derived from an EMBL/GenBank/DDBJ whole genome shotgun (WGS) entry which is preliminary data.</text>
</comment>
<gene>
    <name evidence="1" type="ORF">PSTG_00426</name>
</gene>
<accession>A0A0L0W520</accession>
<proteinExistence type="predicted"/>